<dbReference type="Proteomes" id="UP001420932">
    <property type="component" value="Unassembled WGS sequence"/>
</dbReference>
<organism evidence="2 3">
    <name type="scientific">Stephania yunnanensis</name>
    <dbReference type="NCBI Taxonomy" id="152371"/>
    <lineage>
        <taxon>Eukaryota</taxon>
        <taxon>Viridiplantae</taxon>
        <taxon>Streptophyta</taxon>
        <taxon>Embryophyta</taxon>
        <taxon>Tracheophyta</taxon>
        <taxon>Spermatophyta</taxon>
        <taxon>Magnoliopsida</taxon>
        <taxon>Ranunculales</taxon>
        <taxon>Menispermaceae</taxon>
        <taxon>Menispermoideae</taxon>
        <taxon>Cissampelideae</taxon>
        <taxon>Stephania</taxon>
    </lineage>
</organism>
<protein>
    <submittedName>
        <fullName evidence="2">Uncharacterized protein</fullName>
    </submittedName>
</protein>
<proteinExistence type="predicted"/>
<evidence type="ECO:0000313" key="2">
    <source>
        <dbReference type="EMBL" id="KAK9121127.1"/>
    </source>
</evidence>
<reference evidence="2 3" key="1">
    <citation type="submission" date="2024-01" db="EMBL/GenBank/DDBJ databases">
        <title>Genome assemblies of Stephania.</title>
        <authorList>
            <person name="Yang L."/>
        </authorList>
    </citation>
    <scope>NUCLEOTIDE SEQUENCE [LARGE SCALE GENOMIC DNA]</scope>
    <source>
        <strain evidence="2">YNDBR</strain>
        <tissue evidence="2">Leaf</tissue>
    </source>
</reference>
<keyword evidence="3" id="KW-1185">Reference proteome</keyword>
<gene>
    <name evidence="2" type="ORF">Syun_018744</name>
</gene>
<feature type="region of interest" description="Disordered" evidence="1">
    <location>
        <begin position="137"/>
        <end position="188"/>
    </location>
</feature>
<evidence type="ECO:0000256" key="1">
    <source>
        <dbReference type="SAM" id="MobiDB-lite"/>
    </source>
</evidence>
<dbReference type="EMBL" id="JBBNAF010000008">
    <property type="protein sequence ID" value="KAK9121127.1"/>
    <property type="molecule type" value="Genomic_DNA"/>
</dbReference>
<name>A0AAP0IUQ8_9MAGN</name>
<dbReference type="AlphaFoldDB" id="A0AAP0IUQ8"/>
<evidence type="ECO:0000313" key="3">
    <source>
        <dbReference type="Proteomes" id="UP001420932"/>
    </source>
</evidence>
<accession>A0AAP0IUQ8</accession>
<sequence>MVAGSYRRCFLGDGSGGVRDDVDDESQVCAVPGHRRGCALVCASEQARPNLGRFLGAGMRKPWQVPWRRHGQTLADSLGTSKVAPWHEQGRALARAMPSLSKFLGHEQGRFLGHERGVFSPRGGMGKEARRTLEHALGTMPREDPRTHGPATPSRLDSTEPPLAPEVPGRSQAPPSSPRPLEKHGPRPLRHVQECPEYMEHVLIDQAVEAVMEPSGRKGARQLGNISSSTDQKLDRMIPMMEHLLSSGEVQVNPTMDSSYSHNYGRYENSHYNNVNGVDYSHSVHNCPYHPQYKNYHYSNYASPQPYFSGFMSHLQAPQHEGNHQFHQSLSLEDMVMQMIYQMRESAQDLRRASHNIRQLDFSCPGSKDLVTDLDQYSATLHRTIDEAESCSTQPTFNPDEDVGVHTLTNLEVHEDIQMEDYLIETSDECEVFQIEPEIVIALNEGEDEMKIDVNSDKLEMPQIESEEDQLLVLIFYTADTFVLDEPDMIDSFVLEVLDELLNLKEGMHASLPKHVDAPFAVDISKGEGIM</sequence>
<comment type="caution">
    <text evidence="2">The sequence shown here is derived from an EMBL/GenBank/DDBJ whole genome shotgun (WGS) entry which is preliminary data.</text>
</comment>